<evidence type="ECO:0000313" key="9">
    <source>
        <dbReference type="EMBL" id="MBE1563417.1"/>
    </source>
</evidence>
<keyword evidence="6" id="KW-0460">Magnesium</keyword>
<comment type="similarity">
    <text evidence="7">In the N-terminal section; belongs to the PINc/VapC protein family.</text>
</comment>
<dbReference type="InterPro" id="IPR029060">
    <property type="entry name" value="PIN-like_dom_sf"/>
</dbReference>
<evidence type="ECO:0000256" key="1">
    <source>
        <dbReference type="ARBA" id="ARBA00022722"/>
    </source>
</evidence>
<dbReference type="SUPFAM" id="SSF88723">
    <property type="entry name" value="PIN domain-like"/>
    <property type="match status" value="1"/>
</dbReference>
<keyword evidence="10" id="KW-1185">Reference proteome</keyword>
<feature type="domain" description="PIN" evidence="8">
    <location>
        <begin position="13"/>
        <end position="138"/>
    </location>
</feature>
<dbReference type="Gene3D" id="3.40.50.300">
    <property type="entry name" value="P-loop containing nucleotide triphosphate hydrolases"/>
    <property type="match status" value="1"/>
</dbReference>
<dbReference type="CDD" id="cd09883">
    <property type="entry name" value="PIN_VapC_PhoHL-ATPase"/>
    <property type="match status" value="1"/>
</dbReference>
<accession>A0ABR9KN16</accession>
<dbReference type="InterPro" id="IPR027417">
    <property type="entry name" value="P-loop_NTPase"/>
</dbReference>
<evidence type="ECO:0000256" key="5">
    <source>
        <dbReference type="ARBA" id="ARBA00022840"/>
    </source>
</evidence>
<dbReference type="Gene3D" id="3.40.50.1010">
    <property type="entry name" value="5'-nuclease"/>
    <property type="match status" value="1"/>
</dbReference>
<dbReference type="Pfam" id="PF13638">
    <property type="entry name" value="PIN_4"/>
    <property type="match status" value="1"/>
</dbReference>
<dbReference type="EMBL" id="JADBEF010000001">
    <property type="protein sequence ID" value="MBE1563417.1"/>
    <property type="molecule type" value="Genomic_DNA"/>
</dbReference>
<reference evidence="9 10" key="1">
    <citation type="submission" date="2020-10" db="EMBL/GenBank/DDBJ databases">
        <title>Sequencing the genomes of 1000 actinobacteria strains.</title>
        <authorList>
            <person name="Klenk H.-P."/>
        </authorList>
    </citation>
    <scope>NUCLEOTIDE SEQUENCE [LARGE SCALE GENOMIC DNA]</scope>
    <source>
        <strain evidence="9 10">DSM 43748</strain>
    </source>
</reference>
<evidence type="ECO:0000256" key="2">
    <source>
        <dbReference type="ARBA" id="ARBA00022723"/>
    </source>
</evidence>
<gene>
    <name evidence="9" type="ORF">H4W81_006196</name>
</gene>
<keyword evidence="1" id="KW-0540">Nuclease</keyword>
<dbReference type="SUPFAM" id="SSF52540">
    <property type="entry name" value="P-loop containing nucleoside triphosphate hydrolases"/>
    <property type="match status" value="1"/>
</dbReference>
<evidence type="ECO:0000256" key="7">
    <source>
        <dbReference type="ARBA" id="ARBA00046345"/>
    </source>
</evidence>
<evidence type="ECO:0000313" key="10">
    <source>
        <dbReference type="Proteomes" id="UP000661607"/>
    </source>
</evidence>
<dbReference type="InterPro" id="IPR051451">
    <property type="entry name" value="PhoH2-like"/>
</dbReference>
<keyword evidence="5" id="KW-0067">ATP-binding</keyword>
<dbReference type="Pfam" id="PF02562">
    <property type="entry name" value="PhoH"/>
    <property type="match status" value="1"/>
</dbReference>
<keyword evidence="2" id="KW-0479">Metal-binding</keyword>
<dbReference type="PANTHER" id="PTHR30473">
    <property type="entry name" value="PROTEIN PHOH"/>
    <property type="match status" value="1"/>
</dbReference>
<name>A0ABR9KN16_9ACTN</name>
<dbReference type="Proteomes" id="UP000661607">
    <property type="component" value="Unassembled WGS sequence"/>
</dbReference>
<protein>
    <submittedName>
        <fullName evidence="9">PhoH-like ATPase</fullName>
    </submittedName>
</protein>
<proteinExistence type="inferred from homology"/>
<evidence type="ECO:0000259" key="8">
    <source>
        <dbReference type="SMART" id="SM00670"/>
    </source>
</evidence>
<evidence type="ECO:0000256" key="4">
    <source>
        <dbReference type="ARBA" id="ARBA00022801"/>
    </source>
</evidence>
<dbReference type="PANTHER" id="PTHR30473:SF2">
    <property type="entry name" value="PIN DOMAIN-CONTAINING PROTEIN"/>
    <property type="match status" value="1"/>
</dbReference>
<sequence>MAVSSSNHPTTKRTYVLDTSVLLADPAAMTRFAEHEIVLPIVVITELEAKRHHPELGYFARKALRYLDDLRVKHGRLDGPMPTGEGTIRVELNHSDPSILPVGFRLGDNDTRILTVARTLAAEGKDVVLVSKDLPMRVKAASIGLSAEEYRAELVVESGWTGMSEIQVTTEDVGTLFEQGSADLEEARELPAHTGLRLLSSRGSALGRVLPDKSVRLVRGDREAFGLHGRSAEQRIALDLLMDPEVGIVSLGGRAGTGKSALALCAGLEAVLERRQHRKVVVFRPLYAVGGQELGYLPGGEGEKMGPWAQAVYDTLGAVTTPEVIEEVLDRGMLEVLPLTHIRGRSLHDAFVIVDEAQSLERGVLLTVLSRIGANSRVVLTHDIAQRDNLRVGRHDGVVAVVEKLKGHPLFAHITLTRSERSPIAALVTEMLEDITL</sequence>
<comment type="caution">
    <text evidence="9">The sequence shown here is derived from an EMBL/GenBank/DDBJ whole genome shotgun (WGS) entry which is preliminary data.</text>
</comment>
<organism evidence="9 10">
    <name type="scientific">Nonomuraea africana</name>
    <dbReference type="NCBI Taxonomy" id="46171"/>
    <lineage>
        <taxon>Bacteria</taxon>
        <taxon>Bacillati</taxon>
        <taxon>Actinomycetota</taxon>
        <taxon>Actinomycetes</taxon>
        <taxon>Streptosporangiales</taxon>
        <taxon>Streptosporangiaceae</taxon>
        <taxon>Nonomuraea</taxon>
    </lineage>
</organism>
<dbReference type="InterPro" id="IPR002716">
    <property type="entry name" value="PIN_dom"/>
</dbReference>
<keyword evidence="4" id="KW-0378">Hydrolase</keyword>
<keyword evidence="3" id="KW-0547">Nucleotide-binding</keyword>
<dbReference type="RefSeq" id="WP_318782047.1">
    <property type="nucleotide sequence ID" value="NZ_BAAASY010000006.1"/>
</dbReference>
<dbReference type="SMART" id="SM00670">
    <property type="entry name" value="PINc"/>
    <property type="match status" value="1"/>
</dbReference>
<evidence type="ECO:0000256" key="6">
    <source>
        <dbReference type="ARBA" id="ARBA00022842"/>
    </source>
</evidence>
<evidence type="ECO:0000256" key="3">
    <source>
        <dbReference type="ARBA" id="ARBA00022741"/>
    </source>
</evidence>
<dbReference type="InterPro" id="IPR003714">
    <property type="entry name" value="PhoH"/>
</dbReference>